<dbReference type="EMBL" id="LXQA010506169">
    <property type="protein sequence ID" value="MCI56051.1"/>
    <property type="molecule type" value="Genomic_DNA"/>
</dbReference>
<dbReference type="AlphaFoldDB" id="A0A392T4K5"/>
<accession>A0A392T4K5</accession>
<feature type="region of interest" description="Disordered" evidence="1">
    <location>
        <begin position="31"/>
        <end position="50"/>
    </location>
</feature>
<reference evidence="2 3" key="1">
    <citation type="journal article" date="2018" name="Front. Plant Sci.">
        <title>Red Clover (Trifolium pratense) and Zigzag Clover (T. medium) - A Picture of Genomic Similarities and Differences.</title>
        <authorList>
            <person name="Dluhosova J."/>
            <person name="Istvanek J."/>
            <person name="Nedelnik J."/>
            <person name="Repkova J."/>
        </authorList>
    </citation>
    <scope>NUCLEOTIDE SEQUENCE [LARGE SCALE GENOMIC DNA]</scope>
    <source>
        <strain evidence="3">cv. 10/8</strain>
        <tissue evidence="2">Leaf</tissue>
    </source>
</reference>
<evidence type="ECO:0000313" key="2">
    <source>
        <dbReference type="EMBL" id="MCI56051.1"/>
    </source>
</evidence>
<keyword evidence="3" id="KW-1185">Reference proteome</keyword>
<comment type="caution">
    <text evidence="2">The sequence shown here is derived from an EMBL/GenBank/DDBJ whole genome shotgun (WGS) entry which is preliminary data.</text>
</comment>
<dbReference type="Proteomes" id="UP000265520">
    <property type="component" value="Unassembled WGS sequence"/>
</dbReference>
<sequence>MSRIGPLTCSITIAIANHAEPSNVHDVEISPEPINTQRDEPQFAAQTSIT</sequence>
<organism evidence="2 3">
    <name type="scientific">Trifolium medium</name>
    <dbReference type="NCBI Taxonomy" id="97028"/>
    <lineage>
        <taxon>Eukaryota</taxon>
        <taxon>Viridiplantae</taxon>
        <taxon>Streptophyta</taxon>
        <taxon>Embryophyta</taxon>
        <taxon>Tracheophyta</taxon>
        <taxon>Spermatophyta</taxon>
        <taxon>Magnoliopsida</taxon>
        <taxon>eudicotyledons</taxon>
        <taxon>Gunneridae</taxon>
        <taxon>Pentapetalae</taxon>
        <taxon>rosids</taxon>
        <taxon>fabids</taxon>
        <taxon>Fabales</taxon>
        <taxon>Fabaceae</taxon>
        <taxon>Papilionoideae</taxon>
        <taxon>50 kb inversion clade</taxon>
        <taxon>NPAAA clade</taxon>
        <taxon>Hologalegina</taxon>
        <taxon>IRL clade</taxon>
        <taxon>Trifolieae</taxon>
        <taxon>Trifolium</taxon>
    </lineage>
</organism>
<evidence type="ECO:0000313" key="3">
    <source>
        <dbReference type="Proteomes" id="UP000265520"/>
    </source>
</evidence>
<protein>
    <submittedName>
        <fullName evidence="2">Uncharacterized protein</fullName>
    </submittedName>
</protein>
<feature type="non-terminal residue" evidence="2">
    <location>
        <position position="50"/>
    </location>
</feature>
<name>A0A392T4K5_9FABA</name>
<proteinExistence type="predicted"/>
<evidence type="ECO:0000256" key="1">
    <source>
        <dbReference type="SAM" id="MobiDB-lite"/>
    </source>
</evidence>